<evidence type="ECO:0000313" key="1">
    <source>
        <dbReference type="EMBL" id="KKU30857.1"/>
    </source>
</evidence>
<dbReference type="EMBL" id="LCMG01000033">
    <property type="protein sequence ID" value="KKU30857.1"/>
    <property type="molecule type" value="Genomic_DNA"/>
</dbReference>
<dbReference type="Pfam" id="PF00574">
    <property type="entry name" value="CLP_protease"/>
    <property type="match status" value="1"/>
</dbReference>
<reference evidence="1 2" key="1">
    <citation type="journal article" date="2015" name="Nature">
        <title>rRNA introns, odd ribosomes, and small enigmatic genomes across a large radiation of phyla.</title>
        <authorList>
            <person name="Brown C.T."/>
            <person name="Hug L.A."/>
            <person name="Thomas B.C."/>
            <person name="Sharon I."/>
            <person name="Castelle C.J."/>
            <person name="Singh A."/>
            <person name="Wilkins M.J."/>
            <person name="Williams K.H."/>
            <person name="Banfield J.F."/>
        </authorList>
    </citation>
    <scope>NUCLEOTIDE SEQUENCE [LARGE SCALE GENOMIC DNA]</scope>
</reference>
<dbReference type="CDD" id="cd07016">
    <property type="entry name" value="S14_ClpP_1"/>
    <property type="match status" value="1"/>
</dbReference>
<dbReference type="GO" id="GO:0004176">
    <property type="term" value="F:ATP-dependent peptidase activity"/>
    <property type="evidence" value="ECO:0007669"/>
    <property type="project" value="TreeGrafter"/>
</dbReference>
<name>A0A0G1PDW8_9BACT</name>
<gene>
    <name evidence="1" type="ORF">UX45_C0033G0006</name>
</gene>
<protein>
    <submittedName>
        <fullName evidence="1">Clp protease</fullName>
    </submittedName>
</protein>
<dbReference type="InterPro" id="IPR029045">
    <property type="entry name" value="ClpP/crotonase-like_dom_sf"/>
</dbReference>
<dbReference type="GO" id="GO:0006515">
    <property type="term" value="P:protein quality control for misfolded or incompletely synthesized proteins"/>
    <property type="evidence" value="ECO:0007669"/>
    <property type="project" value="TreeGrafter"/>
</dbReference>
<dbReference type="NCBIfam" id="NF045542">
    <property type="entry name" value="Clp_rel_HeadMat"/>
    <property type="match status" value="1"/>
</dbReference>
<dbReference type="PATRIC" id="fig|1619001.3.peg.1003"/>
<comment type="caution">
    <text evidence="1">The sequence shown here is derived from an EMBL/GenBank/DDBJ whole genome shotgun (WGS) entry which is preliminary data.</text>
</comment>
<dbReference type="AlphaFoldDB" id="A0A0G1PDW8"/>
<dbReference type="GO" id="GO:0004252">
    <property type="term" value="F:serine-type endopeptidase activity"/>
    <property type="evidence" value="ECO:0007669"/>
    <property type="project" value="TreeGrafter"/>
</dbReference>
<dbReference type="Gene3D" id="3.90.226.10">
    <property type="entry name" value="2-enoyl-CoA Hydratase, Chain A, domain 1"/>
    <property type="match status" value="1"/>
</dbReference>
<accession>A0A0G1PDW8</accession>
<dbReference type="InterPro" id="IPR023562">
    <property type="entry name" value="ClpP/TepA"/>
</dbReference>
<sequence>MKILELFGTVGEEITLEGVRSFLNANKSEPVQFDISTLGGDLATAISIHSLIRSHPQHTTANIVGLTASAGTVISVACDERSISDNALFLVHNGWKEQTGNVFDMQKAASDLMKTDALMVKIYRESTGLEDQKIKDLMKASDWLSPVEALEYGFVDRIVSSGTKIAASVLLETAQGKVSDLLITKLKEKMNIFSKDKGKKLDVMNVLALKDGKSVLINASEPATGVEVAPLGAMTLEDGTYELADGRKISVAGGVITEVAEKAAEPAPAANAEVAAIVAAVAPLVTAAVDAVRAEFTEALGKISSTHKPVKGTVTAGKAEVPDPHSKVKEVTDGIFKAINESRKA</sequence>
<evidence type="ECO:0000313" key="2">
    <source>
        <dbReference type="Proteomes" id="UP000034705"/>
    </source>
</evidence>
<dbReference type="GO" id="GO:0009368">
    <property type="term" value="C:endopeptidase Clp complex"/>
    <property type="evidence" value="ECO:0007669"/>
    <property type="project" value="TreeGrafter"/>
</dbReference>
<dbReference type="Proteomes" id="UP000034705">
    <property type="component" value="Unassembled WGS sequence"/>
</dbReference>
<dbReference type="PANTHER" id="PTHR10381:SF11">
    <property type="entry name" value="ATP-DEPENDENT CLP PROTEASE PROTEOLYTIC SUBUNIT, MITOCHONDRIAL"/>
    <property type="match status" value="1"/>
</dbReference>
<keyword evidence="1" id="KW-0645">Protease</keyword>
<proteinExistence type="predicted"/>
<keyword evidence="1" id="KW-0378">Hydrolase</keyword>
<dbReference type="SUPFAM" id="SSF52096">
    <property type="entry name" value="ClpP/crotonase"/>
    <property type="match status" value="1"/>
</dbReference>
<dbReference type="GO" id="GO:0051117">
    <property type="term" value="F:ATPase binding"/>
    <property type="evidence" value="ECO:0007669"/>
    <property type="project" value="TreeGrafter"/>
</dbReference>
<organism evidence="1 2">
    <name type="scientific">Candidatus Uhrbacteria bacterium GW2011_GWF2_46_218</name>
    <dbReference type="NCBI Taxonomy" id="1619001"/>
    <lineage>
        <taxon>Bacteria</taxon>
        <taxon>Candidatus Uhriibacteriota</taxon>
    </lineage>
</organism>
<dbReference type="PANTHER" id="PTHR10381">
    <property type="entry name" value="ATP-DEPENDENT CLP PROTEASE PROTEOLYTIC SUBUNIT"/>
    <property type="match status" value="1"/>
</dbReference>